<evidence type="ECO:0000313" key="3">
    <source>
        <dbReference type="Proteomes" id="UP000317429"/>
    </source>
</evidence>
<evidence type="ECO:0000313" key="2">
    <source>
        <dbReference type="EMBL" id="QDU91681.1"/>
    </source>
</evidence>
<comment type="similarity">
    <text evidence="1">Belongs to the CutA family.</text>
</comment>
<gene>
    <name evidence="2" type="primary">cutA</name>
    <name evidence="2" type="ORF">Pla175_51110</name>
</gene>
<reference evidence="2 3" key="1">
    <citation type="submission" date="2019-02" db="EMBL/GenBank/DDBJ databases">
        <title>Deep-cultivation of Planctomycetes and their phenomic and genomic characterization uncovers novel biology.</title>
        <authorList>
            <person name="Wiegand S."/>
            <person name="Jogler M."/>
            <person name="Boedeker C."/>
            <person name="Pinto D."/>
            <person name="Vollmers J."/>
            <person name="Rivas-Marin E."/>
            <person name="Kohn T."/>
            <person name="Peeters S.H."/>
            <person name="Heuer A."/>
            <person name="Rast P."/>
            <person name="Oberbeckmann S."/>
            <person name="Bunk B."/>
            <person name="Jeske O."/>
            <person name="Meyerdierks A."/>
            <person name="Storesund J.E."/>
            <person name="Kallscheuer N."/>
            <person name="Luecker S."/>
            <person name="Lage O.M."/>
            <person name="Pohl T."/>
            <person name="Merkel B.J."/>
            <person name="Hornburger P."/>
            <person name="Mueller R.-W."/>
            <person name="Bruemmer F."/>
            <person name="Labrenz M."/>
            <person name="Spormann A.M."/>
            <person name="Op den Camp H."/>
            <person name="Overmann J."/>
            <person name="Amann R."/>
            <person name="Jetten M.S.M."/>
            <person name="Mascher T."/>
            <person name="Medema M.H."/>
            <person name="Devos D.P."/>
            <person name="Kaster A.-K."/>
            <person name="Ovreas L."/>
            <person name="Rohde M."/>
            <person name="Galperin M.Y."/>
            <person name="Jogler C."/>
        </authorList>
    </citation>
    <scope>NUCLEOTIDE SEQUENCE [LARGE SCALE GENOMIC DNA]</scope>
    <source>
        <strain evidence="2 3">Pla175</strain>
    </source>
</reference>
<dbReference type="OrthoDB" id="37622at2"/>
<dbReference type="InterPro" id="IPR015867">
    <property type="entry name" value="N-reg_PII/ATP_PRibTrfase_C"/>
</dbReference>
<dbReference type="SUPFAM" id="SSF54913">
    <property type="entry name" value="GlnB-like"/>
    <property type="match status" value="1"/>
</dbReference>
<dbReference type="PANTHER" id="PTHR23419">
    <property type="entry name" value="DIVALENT CATION TOLERANCE CUTA-RELATED"/>
    <property type="match status" value="1"/>
</dbReference>
<evidence type="ECO:0000256" key="1">
    <source>
        <dbReference type="ARBA" id="ARBA00010169"/>
    </source>
</evidence>
<dbReference type="PANTHER" id="PTHR23419:SF8">
    <property type="entry name" value="FI09726P"/>
    <property type="match status" value="1"/>
</dbReference>
<dbReference type="GO" id="GO:0005507">
    <property type="term" value="F:copper ion binding"/>
    <property type="evidence" value="ECO:0007669"/>
    <property type="project" value="TreeGrafter"/>
</dbReference>
<keyword evidence="3" id="KW-1185">Reference proteome</keyword>
<dbReference type="Pfam" id="PF03091">
    <property type="entry name" value="CutA1"/>
    <property type="match status" value="1"/>
</dbReference>
<organism evidence="2 3">
    <name type="scientific">Pirellulimonas nuda</name>
    <dbReference type="NCBI Taxonomy" id="2528009"/>
    <lineage>
        <taxon>Bacteria</taxon>
        <taxon>Pseudomonadati</taxon>
        <taxon>Planctomycetota</taxon>
        <taxon>Planctomycetia</taxon>
        <taxon>Pirellulales</taxon>
        <taxon>Lacipirellulaceae</taxon>
        <taxon>Pirellulimonas</taxon>
    </lineage>
</organism>
<dbReference type="InterPro" id="IPR004323">
    <property type="entry name" value="Ion_tolerance_CutA"/>
</dbReference>
<name>A0A518DJL9_9BACT</name>
<dbReference type="KEGG" id="pnd:Pla175_51110"/>
<sequence>MNDYWLITTTTGDHAVAERIAVQLVEQRLAACVQVSGPIRSTYHWQGAIETGEEWLVTAKSRSDLFSRVEQTIVGLHPYDVPEVVATPLTAVGAAYGAWLAASLK</sequence>
<dbReference type="GO" id="GO:0010038">
    <property type="term" value="P:response to metal ion"/>
    <property type="evidence" value="ECO:0007669"/>
    <property type="project" value="InterPro"/>
</dbReference>
<accession>A0A518DJL9</accession>
<protein>
    <submittedName>
        <fullName evidence="2">Divalent-cation tolerance protein CutA</fullName>
    </submittedName>
</protein>
<dbReference type="InterPro" id="IPR011322">
    <property type="entry name" value="N-reg_PII-like_a/b"/>
</dbReference>
<dbReference type="Gene3D" id="3.30.70.120">
    <property type="match status" value="1"/>
</dbReference>
<dbReference type="RefSeq" id="WP_145291840.1">
    <property type="nucleotide sequence ID" value="NZ_CP036291.1"/>
</dbReference>
<dbReference type="EMBL" id="CP036291">
    <property type="protein sequence ID" value="QDU91681.1"/>
    <property type="molecule type" value="Genomic_DNA"/>
</dbReference>
<proteinExistence type="inferred from homology"/>
<dbReference type="AlphaFoldDB" id="A0A518DJL9"/>
<dbReference type="Proteomes" id="UP000317429">
    <property type="component" value="Chromosome"/>
</dbReference>